<evidence type="ECO:0000256" key="12">
    <source>
        <dbReference type="ARBA" id="ARBA00046792"/>
    </source>
</evidence>
<feature type="binding site" evidence="15">
    <location>
        <position position="15"/>
    </location>
    <ligand>
        <name>Mg(2+)</name>
        <dbReference type="ChEBI" id="CHEBI:18420"/>
        <label>2</label>
    </ligand>
</feature>
<evidence type="ECO:0000256" key="1">
    <source>
        <dbReference type="ARBA" id="ARBA00000563"/>
    </source>
</evidence>
<dbReference type="InterPro" id="IPR012337">
    <property type="entry name" value="RNaseH-like_sf"/>
</dbReference>
<comment type="subunit">
    <text evidence="12">Monomer. Interacts with ssb (via C-terminus); this interaction stimulates the exonuclease activity by recruiting the enzyme to its substrate.</text>
</comment>
<keyword evidence="8 13" id="KW-0269">Exonuclease</keyword>
<dbReference type="OrthoDB" id="9763470at2"/>
<dbReference type="Proteomes" id="UP000001036">
    <property type="component" value="Chromosome"/>
</dbReference>
<dbReference type="Pfam" id="PF00929">
    <property type="entry name" value="RNase_T"/>
    <property type="match status" value="1"/>
</dbReference>
<dbReference type="InterPro" id="IPR058561">
    <property type="entry name" value="Exonuc_1_C"/>
</dbReference>
<dbReference type="PIRSF" id="PIRSF000977">
    <property type="entry name" value="Exodeoxyribonuclease_I"/>
    <property type="match status" value="1"/>
</dbReference>
<comment type="cofactor">
    <cofactor evidence="15">
        <name>Mg(2+)</name>
        <dbReference type="ChEBI" id="CHEBI:18420"/>
    </cofactor>
    <text evidence="15">Binds 2 Mg(2+) ions per monomer.</text>
</comment>
<dbReference type="InterPro" id="IPR034747">
    <property type="entry name" value="EXOI_SH3"/>
</dbReference>
<proteinExistence type="predicted"/>
<evidence type="ECO:0000259" key="17">
    <source>
        <dbReference type="PROSITE" id="PS51785"/>
    </source>
</evidence>
<dbReference type="Pfam" id="PF08411">
    <property type="entry name" value="ExoI_SH3"/>
    <property type="match status" value="1"/>
</dbReference>
<dbReference type="EMBL" id="CP000934">
    <property type="protein sequence ID" value="ACE84796.1"/>
    <property type="molecule type" value="Genomic_DNA"/>
</dbReference>
<keyword evidence="9 15" id="KW-0460">Magnesium</keyword>
<keyword evidence="10" id="KW-0238">DNA-binding</keyword>
<dbReference type="Gene3D" id="1.20.1280.70">
    <property type="entry name" value="Exonuclease ExoI, domain 3"/>
    <property type="match status" value="1"/>
</dbReference>
<dbReference type="InterPro" id="IPR022894">
    <property type="entry name" value="Oligoribonuclease"/>
</dbReference>
<evidence type="ECO:0000256" key="13">
    <source>
        <dbReference type="PIRNR" id="PIRNR000977"/>
    </source>
</evidence>
<dbReference type="GO" id="GO:0000175">
    <property type="term" value="F:3'-5'-RNA exonuclease activity"/>
    <property type="evidence" value="ECO:0007669"/>
    <property type="project" value="InterPro"/>
</dbReference>
<dbReference type="InterPro" id="IPR013620">
    <property type="entry name" value="Exonuc_1_SH3"/>
</dbReference>
<evidence type="ECO:0000256" key="7">
    <source>
        <dbReference type="ARBA" id="ARBA00022801"/>
    </source>
</evidence>
<keyword evidence="6 13" id="KW-0227">DNA damage</keyword>
<dbReference type="GO" id="GO:0003677">
    <property type="term" value="F:DNA binding"/>
    <property type="evidence" value="ECO:0007669"/>
    <property type="project" value="UniProtKB-KW"/>
</dbReference>
<reference evidence="18 19" key="1">
    <citation type="journal article" date="2008" name="J. Bacteriol.">
        <title>Insights into plant cell wall degradation from the genome sequence of the soil bacterium Cellvibrio japonicus.</title>
        <authorList>
            <person name="Deboy R.T."/>
            <person name="Mongodin E.F."/>
            <person name="Fouts D.E."/>
            <person name="Tailford L.E."/>
            <person name="Khouri H."/>
            <person name="Emerson J.B."/>
            <person name="Mohamoud Y."/>
            <person name="Watkins K."/>
            <person name="Henrissat B."/>
            <person name="Gilbert H.J."/>
            <person name="Nelson K.E."/>
        </authorList>
    </citation>
    <scope>NUCLEOTIDE SEQUENCE [LARGE SCALE GENOMIC DNA]</scope>
    <source>
        <strain evidence="18 19">Ueda107</strain>
    </source>
</reference>
<evidence type="ECO:0000256" key="14">
    <source>
        <dbReference type="PIRSR" id="PIRSR000977-1"/>
    </source>
</evidence>
<dbReference type="GO" id="GO:0046872">
    <property type="term" value="F:metal ion binding"/>
    <property type="evidence" value="ECO:0007669"/>
    <property type="project" value="UniProtKB-KW"/>
</dbReference>
<dbReference type="EC" id="3.1.11.1" evidence="2 13"/>
<feature type="binding site" evidence="15">
    <location>
        <position position="13"/>
    </location>
    <ligand>
        <name>Mg(2+)</name>
        <dbReference type="ChEBI" id="CHEBI:18420"/>
        <label>1</label>
    </ligand>
</feature>
<evidence type="ECO:0000313" key="19">
    <source>
        <dbReference type="Proteomes" id="UP000001036"/>
    </source>
</evidence>
<dbReference type="KEGG" id="cja:CJA_2637"/>
<dbReference type="SUPFAM" id="SSF53098">
    <property type="entry name" value="Ribonuclease H-like"/>
    <property type="match status" value="1"/>
</dbReference>
<dbReference type="STRING" id="498211.CJA_2637"/>
<dbReference type="Pfam" id="PF26016">
    <property type="entry name" value="ExoI_C"/>
    <property type="match status" value="1"/>
</dbReference>
<dbReference type="PROSITE" id="PS51784">
    <property type="entry name" value="EXOI_SH3"/>
    <property type="match status" value="1"/>
</dbReference>
<evidence type="ECO:0000256" key="2">
    <source>
        <dbReference type="ARBA" id="ARBA00012108"/>
    </source>
</evidence>
<dbReference type="CDD" id="cd06138">
    <property type="entry name" value="ExoI_N"/>
    <property type="match status" value="1"/>
</dbReference>
<dbReference type="InterPro" id="IPR013520">
    <property type="entry name" value="Ribonucl_H"/>
</dbReference>
<keyword evidence="5 15" id="KW-0479">Metal-binding</keyword>
<dbReference type="NCBIfam" id="NF008746">
    <property type="entry name" value="PRK11779.1"/>
    <property type="match status" value="1"/>
</dbReference>
<dbReference type="InterPro" id="IPR023607">
    <property type="entry name" value="Exodeoxyribonuclease_I"/>
</dbReference>
<evidence type="ECO:0000256" key="6">
    <source>
        <dbReference type="ARBA" id="ARBA00022763"/>
    </source>
</evidence>
<sequence length="497" mass="57116">MTSTEQITLYWHDYETWGESPAIDRPVQFAGVRTDLDLNILGEPLTIYARPAPDVLPKPEACLITGITPQEAEAKGVSEADFIAAIHRELARPGTCGVGYNSIRFDDEVTRYTLYRNFYDPYEREWRNGNSRWDLIDVLRMTRALRPEGIHWPDYEDGTPCFKLERLTEVNRISHEAAHDALSDVHATIAMARLLKSRQPKLYDYAFRLRDKRFAASLIDIDGQKPLLHISSRFPGQQGNAALVLPLAYHPANKNSVIAFNLAFDPSPLLNLPVDELRIRLFTASADLPEGVERLPLKEIHLNKTPMLVTTAMVDETLARRLQLDMAICEQHLRAWTQLTRTEREALAEKLDELYSAQDFTGRTDPEQQLYAGFFSDADKRLMSRVRTLSPDALAKTEWTFEDSRLPELLFRYRARNFPESLDPAEQQRWFDFCCGRLTRPDQGASLVLSDFRQRIHALLAGLDVQPPQPDPIKKRQILKQLQDYADSLEYRYCPQR</sequence>
<dbReference type="Gene3D" id="3.30.1520.20">
    <property type="entry name" value="Exonuclease ExoI, domain 2"/>
    <property type="match status" value="1"/>
</dbReference>
<feature type="binding site" evidence="14">
    <location>
        <position position="163"/>
    </location>
    <ligand>
        <name>substrate</name>
    </ligand>
</feature>
<feature type="domain" description="ExoI SH3-like" evidence="16">
    <location>
        <begin position="200"/>
        <end position="359"/>
    </location>
</feature>
<feature type="binding site" evidence="15">
    <location>
        <position position="184"/>
    </location>
    <ligand>
        <name>Mg(2+)</name>
        <dbReference type="ChEBI" id="CHEBI:18420"/>
        <label>2</label>
    </ligand>
</feature>
<dbReference type="PANTHER" id="PTHR11046:SF11">
    <property type="entry name" value="EXODEOXYRIBONUCLEASE I"/>
    <property type="match status" value="1"/>
</dbReference>
<evidence type="ECO:0000256" key="4">
    <source>
        <dbReference type="ARBA" id="ARBA00022722"/>
    </source>
</evidence>
<evidence type="ECO:0000259" key="16">
    <source>
        <dbReference type="PROSITE" id="PS51784"/>
    </source>
</evidence>
<evidence type="ECO:0000256" key="15">
    <source>
        <dbReference type="PIRSR" id="PIRSR000977-2"/>
    </source>
</evidence>
<dbReference type="InterPro" id="IPR038649">
    <property type="entry name" value="EXOI_SH3_sf"/>
</dbReference>
<feature type="binding site" evidence="14">
    <location>
        <position position="15"/>
    </location>
    <ligand>
        <name>substrate</name>
    </ligand>
</feature>
<dbReference type="Gene3D" id="1.10.287.1240">
    <property type="match status" value="1"/>
</dbReference>
<dbReference type="RefSeq" id="WP_012488232.1">
    <property type="nucleotide sequence ID" value="NC_010995.1"/>
</dbReference>
<dbReference type="HOGENOM" id="CLU_043508_1_1_6"/>
<keyword evidence="19" id="KW-1185">Reference proteome</keyword>
<protein>
    <recommendedName>
        <fullName evidence="3 13">Exodeoxyribonuclease I</fullName>
        <ecNumber evidence="2 13">3.1.11.1</ecNumber>
    </recommendedName>
</protein>
<gene>
    <name evidence="18" type="primary">sbcB</name>
    <name evidence="18" type="ordered locus">CJA_2637</name>
</gene>
<keyword evidence="7 13" id="KW-0378">Hydrolase</keyword>
<name>B3PLL7_CELJU</name>
<comment type="catalytic activity">
    <reaction evidence="1 13">
        <text>Exonucleolytic cleavage in the 3'- to 5'-direction to yield nucleoside 5'-phosphates.</text>
        <dbReference type="EC" id="3.1.11.1"/>
    </reaction>
</comment>
<dbReference type="Gene3D" id="3.30.420.10">
    <property type="entry name" value="Ribonuclease H-like superfamily/Ribonuclease H"/>
    <property type="match status" value="1"/>
</dbReference>
<dbReference type="FunFam" id="1.20.1280.70:FF:000001">
    <property type="entry name" value="Exodeoxyribonuclease I"/>
    <property type="match status" value="1"/>
</dbReference>
<dbReference type="FunFam" id="3.30.420.10:FF:000033">
    <property type="entry name" value="Exodeoxyribonuclease I"/>
    <property type="match status" value="1"/>
</dbReference>
<organism evidence="18 19">
    <name type="scientific">Cellvibrio japonicus (strain Ueda107)</name>
    <name type="common">Pseudomonas fluorescens subsp. cellulosa</name>
    <dbReference type="NCBI Taxonomy" id="498211"/>
    <lineage>
        <taxon>Bacteria</taxon>
        <taxon>Pseudomonadati</taxon>
        <taxon>Pseudomonadota</taxon>
        <taxon>Gammaproteobacteria</taxon>
        <taxon>Cellvibrionales</taxon>
        <taxon>Cellvibrionaceae</taxon>
        <taxon>Cellvibrio</taxon>
    </lineage>
</organism>
<evidence type="ECO:0000256" key="3">
    <source>
        <dbReference type="ARBA" id="ARBA00019900"/>
    </source>
</evidence>
<dbReference type="AlphaFoldDB" id="B3PLL7"/>
<dbReference type="PANTHER" id="PTHR11046">
    <property type="entry name" value="OLIGORIBONUCLEASE, MITOCHONDRIAL"/>
    <property type="match status" value="1"/>
</dbReference>
<dbReference type="GO" id="GO:0006281">
    <property type="term" value="P:DNA repair"/>
    <property type="evidence" value="ECO:0007669"/>
    <property type="project" value="UniProtKB-KW"/>
</dbReference>
<dbReference type="eggNOG" id="COG2925">
    <property type="taxonomic scope" value="Bacteria"/>
</dbReference>
<keyword evidence="11 13" id="KW-0234">DNA repair</keyword>
<accession>B3PLL7</accession>
<dbReference type="InterPro" id="IPR036397">
    <property type="entry name" value="RNaseH_sf"/>
</dbReference>
<evidence type="ECO:0000256" key="10">
    <source>
        <dbReference type="ARBA" id="ARBA00023125"/>
    </source>
</evidence>
<evidence type="ECO:0000256" key="5">
    <source>
        <dbReference type="ARBA" id="ARBA00022723"/>
    </source>
</evidence>
<keyword evidence="4 13" id="KW-0540">Nuclease</keyword>
<evidence type="ECO:0000256" key="8">
    <source>
        <dbReference type="ARBA" id="ARBA00022839"/>
    </source>
</evidence>
<feature type="domain" description="ExoI C-terminal" evidence="17">
    <location>
        <begin position="362"/>
        <end position="490"/>
    </location>
</feature>
<evidence type="ECO:0000313" key="18">
    <source>
        <dbReference type="EMBL" id="ACE84796.1"/>
    </source>
</evidence>
<evidence type="ECO:0000256" key="9">
    <source>
        <dbReference type="ARBA" id="ARBA00022842"/>
    </source>
</evidence>
<dbReference type="PROSITE" id="PS51785">
    <property type="entry name" value="EXOI_C"/>
    <property type="match status" value="1"/>
</dbReference>
<dbReference type="GO" id="GO:0008310">
    <property type="term" value="F:single-stranded DNA 3'-5' DNA exonuclease activity"/>
    <property type="evidence" value="ECO:0007669"/>
    <property type="project" value="UniProtKB-EC"/>
</dbReference>
<evidence type="ECO:0000256" key="11">
    <source>
        <dbReference type="ARBA" id="ARBA00023204"/>
    </source>
</evidence>